<evidence type="ECO:0000313" key="9">
    <source>
        <dbReference type="Proteomes" id="UP000288943"/>
    </source>
</evidence>
<keyword evidence="2" id="KW-0255">Endonuclease</keyword>
<feature type="chain" id="PRO_5019540489" evidence="5">
    <location>
        <begin position="24"/>
        <end position="256"/>
    </location>
</feature>
<dbReference type="InterPro" id="IPR035437">
    <property type="entry name" value="SNase_OB-fold_sf"/>
</dbReference>
<dbReference type="InterPro" id="IPR016071">
    <property type="entry name" value="Staphylococal_nuclease_OB-fold"/>
</dbReference>
<reference evidence="7 10" key="2">
    <citation type="submission" date="2022-05" db="EMBL/GenBank/DDBJ databases">
        <title>Genome Sequencing of Bee-Associated Microbes.</title>
        <authorList>
            <person name="Dunlap C."/>
        </authorList>
    </citation>
    <scope>NUCLEOTIDE SEQUENCE [LARGE SCALE GENOMIC DNA]</scope>
    <source>
        <strain evidence="7 10">NRRL B-23120</strain>
    </source>
</reference>
<dbReference type="PANTHER" id="PTHR12302:SF3">
    <property type="entry name" value="SERINE_THREONINE-PROTEIN KINASE 31"/>
    <property type="match status" value="1"/>
</dbReference>
<proteinExistence type="predicted"/>
<feature type="domain" description="TNase-like" evidence="6">
    <location>
        <begin position="47"/>
        <end position="177"/>
    </location>
</feature>
<dbReference type="EMBL" id="JAMDMJ010000025">
    <property type="protein sequence ID" value="MCY9597856.1"/>
    <property type="molecule type" value="Genomic_DNA"/>
</dbReference>
<evidence type="ECO:0000256" key="3">
    <source>
        <dbReference type="ARBA" id="ARBA00022801"/>
    </source>
</evidence>
<dbReference type="PANTHER" id="PTHR12302">
    <property type="entry name" value="EBNA2 BINDING PROTEIN P100"/>
    <property type="match status" value="1"/>
</dbReference>
<evidence type="ECO:0000256" key="4">
    <source>
        <dbReference type="SAM" id="MobiDB-lite"/>
    </source>
</evidence>
<name>A0A410X0L7_9BACL</name>
<gene>
    <name evidence="7" type="ORF">M5X16_18985</name>
    <name evidence="8" type="ORF">PC41400_22220</name>
</gene>
<dbReference type="Proteomes" id="UP000288943">
    <property type="component" value="Chromosome"/>
</dbReference>
<evidence type="ECO:0000256" key="1">
    <source>
        <dbReference type="ARBA" id="ARBA00022722"/>
    </source>
</evidence>
<dbReference type="PROSITE" id="PS51257">
    <property type="entry name" value="PROKAR_LIPOPROTEIN"/>
    <property type="match status" value="1"/>
</dbReference>
<accession>A0A410X0L7</accession>
<dbReference type="GO" id="GO:0016787">
    <property type="term" value="F:hydrolase activity"/>
    <property type="evidence" value="ECO:0007669"/>
    <property type="project" value="UniProtKB-KW"/>
</dbReference>
<evidence type="ECO:0000313" key="8">
    <source>
        <dbReference type="EMBL" id="QAV20236.1"/>
    </source>
</evidence>
<dbReference type="SMART" id="SM00318">
    <property type="entry name" value="SNc"/>
    <property type="match status" value="1"/>
</dbReference>
<dbReference type="Proteomes" id="UP001527202">
    <property type="component" value="Unassembled WGS sequence"/>
</dbReference>
<organism evidence="8 9">
    <name type="scientific">Paenibacillus chitinolyticus</name>
    <dbReference type="NCBI Taxonomy" id="79263"/>
    <lineage>
        <taxon>Bacteria</taxon>
        <taxon>Bacillati</taxon>
        <taxon>Bacillota</taxon>
        <taxon>Bacilli</taxon>
        <taxon>Bacillales</taxon>
        <taxon>Paenibacillaceae</taxon>
        <taxon>Paenibacillus</taxon>
    </lineage>
</organism>
<dbReference type="PROSITE" id="PS50830">
    <property type="entry name" value="TNASE_3"/>
    <property type="match status" value="1"/>
</dbReference>
<keyword evidence="5" id="KW-0732">Signal</keyword>
<evidence type="ECO:0000313" key="10">
    <source>
        <dbReference type="Proteomes" id="UP001527202"/>
    </source>
</evidence>
<dbReference type="KEGG" id="pchi:PC41400_22220"/>
<dbReference type="Pfam" id="PF00565">
    <property type="entry name" value="SNase"/>
    <property type="match status" value="1"/>
</dbReference>
<dbReference type="GO" id="GO:0004519">
    <property type="term" value="F:endonuclease activity"/>
    <property type="evidence" value="ECO:0007669"/>
    <property type="project" value="UniProtKB-KW"/>
</dbReference>
<reference evidence="8 9" key="1">
    <citation type="submission" date="2018-01" db="EMBL/GenBank/DDBJ databases">
        <title>The whole genome sequencing and assembly of Paenibacillus chitinolyticus KCCM 41400 strain.</title>
        <authorList>
            <person name="Kim J.-Y."/>
            <person name="Park M.-K."/>
            <person name="Lee Y.-J."/>
            <person name="Yi H."/>
            <person name="Bahn Y.-S."/>
            <person name="Kim J.F."/>
            <person name="Lee D.-W."/>
        </authorList>
    </citation>
    <scope>NUCLEOTIDE SEQUENCE [LARGE SCALE GENOMIC DNA]</scope>
    <source>
        <strain evidence="8 9">KCCM 41400</strain>
    </source>
</reference>
<sequence length="256" mass="28059">MNTKKALLLFILAALFLAACGSAQPKTDSGSFKETVLARYPELKTQKMTTAKVKRVVDGDTFELENGDKVRLIGCNTPETVKPNSPVEPYGKEASDYTKKRLTGATVYLFNDAGDTDKYGRLLRYVFIEGESVMYNELLLQEGYANVMTIQPNVMFSDRFVKTEREARSKNKGLWGAKSASTPSKTGDSPKGGSGKNSEDANQTAACPDPQIKGNINSKKEKIYHVPGSSSYEQTQAEAMFCTENDAKKAGYRKAG</sequence>
<dbReference type="Gene3D" id="2.40.50.90">
    <property type="match status" value="1"/>
</dbReference>
<dbReference type="EMBL" id="CP026520">
    <property type="protein sequence ID" value="QAV20236.1"/>
    <property type="molecule type" value="Genomic_DNA"/>
</dbReference>
<keyword evidence="10" id="KW-1185">Reference proteome</keyword>
<feature type="region of interest" description="Disordered" evidence="4">
    <location>
        <begin position="167"/>
        <end position="230"/>
    </location>
</feature>
<evidence type="ECO:0000259" key="6">
    <source>
        <dbReference type="PROSITE" id="PS50830"/>
    </source>
</evidence>
<dbReference type="GeneID" id="95377512"/>
<evidence type="ECO:0000313" key="7">
    <source>
        <dbReference type="EMBL" id="MCY9597856.1"/>
    </source>
</evidence>
<dbReference type="OrthoDB" id="4376109at2"/>
<feature type="signal peptide" evidence="5">
    <location>
        <begin position="1"/>
        <end position="23"/>
    </location>
</feature>
<keyword evidence="1" id="KW-0540">Nuclease</keyword>
<keyword evidence="3" id="KW-0378">Hydrolase</keyword>
<dbReference type="AlphaFoldDB" id="A0A410X0L7"/>
<dbReference type="SUPFAM" id="SSF50199">
    <property type="entry name" value="Staphylococcal nuclease"/>
    <property type="match status" value="1"/>
</dbReference>
<protein>
    <submittedName>
        <fullName evidence="7 8">Nuclease</fullName>
    </submittedName>
</protein>
<dbReference type="RefSeq" id="WP_042232671.1">
    <property type="nucleotide sequence ID" value="NZ_CP026520.1"/>
</dbReference>
<evidence type="ECO:0000256" key="5">
    <source>
        <dbReference type="SAM" id="SignalP"/>
    </source>
</evidence>
<evidence type="ECO:0000256" key="2">
    <source>
        <dbReference type="ARBA" id="ARBA00022759"/>
    </source>
</evidence>